<keyword evidence="1" id="KW-0378">Hydrolase</keyword>
<proteinExistence type="predicted"/>
<accession>A0ACC3T0R4</accession>
<dbReference type="EMBL" id="MU971369">
    <property type="protein sequence ID" value="KAK9237452.1"/>
    <property type="molecule type" value="Genomic_DNA"/>
</dbReference>
<name>A0ACC3T0R4_LIPKO</name>
<evidence type="ECO:0000313" key="1">
    <source>
        <dbReference type="EMBL" id="KAK9237452.1"/>
    </source>
</evidence>
<dbReference type="Proteomes" id="UP001433508">
    <property type="component" value="Unassembled WGS sequence"/>
</dbReference>
<comment type="caution">
    <text evidence="1">The sequence shown here is derived from an EMBL/GenBank/DDBJ whole genome shotgun (WGS) entry which is preliminary data.</text>
</comment>
<reference evidence="2" key="1">
    <citation type="journal article" date="2024" name="Front. Bioeng. Biotechnol.">
        <title>Genome-scale model development and genomic sequencing of the oleaginous clade Lipomyces.</title>
        <authorList>
            <person name="Czajka J.J."/>
            <person name="Han Y."/>
            <person name="Kim J."/>
            <person name="Mondo S.J."/>
            <person name="Hofstad B.A."/>
            <person name="Robles A."/>
            <person name="Haridas S."/>
            <person name="Riley R."/>
            <person name="LaButti K."/>
            <person name="Pangilinan J."/>
            <person name="Andreopoulos W."/>
            <person name="Lipzen A."/>
            <person name="Yan J."/>
            <person name="Wang M."/>
            <person name="Ng V."/>
            <person name="Grigoriev I.V."/>
            <person name="Spatafora J.W."/>
            <person name="Magnuson J.K."/>
            <person name="Baker S.E."/>
            <person name="Pomraning K.R."/>
        </authorList>
    </citation>
    <scope>NUCLEOTIDE SEQUENCE [LARGE SCALE GENOMIC DNA]</scope>
    <source>
        <strain evidence="2">CBS 7786</strain>
    </source>
</reference>
<gene>
    <name evidence="1" type="ORF">V1525DRAFT_162417</name>
</gene>
<evidence type="ECO:0000313" key="2">
    <source>
        <dbReference type="Proteomes" id="UP001433508"/>
    </source>
</evidence>
<keyword evidence="2" id="KW-1185">Reference proteome</keyword>
<organism evidence="1 2">
    <name type="scientific">Lipomyces kononenkoae</name>
    <name type="common">Yeast</name>
    <dbReference type="NCBI Taxonomy" id="34357"/>
    <lineage>
        <taxon>Eukaryota</taxon>
        <taxon>Fungi</taxon>
        <taxon>Dikarya</taxon>
        <taxon>Ascomycota</taxon>
        <taxon>Saccharomycotina</taxon>
        <taxon>Lipomycetes</taxon>
        <taxon>Lipomycetales</taxon>
        <taxon>Lipomycetaceae</taxon>
        <taxon>Lipomyces</taxon>
    </lineage>
</organism>
<sequence>MPSPNEAFTLSDDTPRSSETTVNIAGILVHLYGVNELTPDQAKDTTVLFHVHGRTRSYKDSEQFAHQLLHTLGKNGHARGLVIATFDNRNHGIRKIDDLAIHAWDNGNAKHAQDMLSMIDGIAIDLQTVMTYLESYVGDMFTPTRYIAAGVSLGGHVVWNLLAEDARIQIGIPIVGCPDLTSLLIDRLGHYASVNQIPEGTKEWPKSIEKLYASRDAKITTINGKQMLVLNGAVDRLVPDKFTKPWIEKYAANNDVKYIVQAGTGHCLSWQMMDEISEWLVPLLN</sequence>
<protein>
    <submittedName>
        <fullName evidence="1">Alpha/Beta hydrolase protein</fullName>
    </submittedName>
</protein>